<dbReference type="SUPFAM" id="SSF52266">
    <property type="entry name" value="SGNH hydrolase"/>
    <property type="match status" value="1"/>
</dbReference>
<proteinExistence type="predicted"/>
<dbReference type="InterPro" id="IPR035992">
    <property type="entry name" value="Ricin_B-like_lectins"/>
</dbReference>
<protein>
    <submittedName>
        <fullName evidence="2">RICIN domain-containing protein</fullName>
    </submittedName>
</protein>
<feature type="domain" description="CBM6" evidence="1">
    <location>
        <begin position="290"/>
        <end position="412"/>
    </location>
</feature>
<dbReference type="InterPro" id="IPR013830">
    <property type="entry name" value="SGNH_hydro"/>
</dbReference>
<dbReference type="SUPFAM" id="SSF50370">
    <property type="entry name" value="Ricin B-like lectins"/>
    <property type="match status" value="1"/>
</dbReference>
<dbReference type="CDD" id="cd01833">
    <property type="entry name" value="XynB_like"/>
    <property type="match status" value="1"/>
</dbReference>
<dbReference type="EMBL" id="JBHTGP010000031">
    <property type="protein sequence ID" value="MFD0691523.1"/>
    <property type="molecule type" value="Genomic_DNA"/>
</dbReference>
<dbReference type="InterPro" id="IPR000772">
    <property type="entry name" value="Ricin_B_lectin"/>
</dbReference>
<dbReference type="SUPFAM" id="SSF50939">
    <property type="entry name" value="Sialidases"/>
    <property type="match status" value="1"/>
</dbReference>
<dbReference type="Gene3D" id="2.120.10.10">
    <property type="match status" value="1"/>
</dbReference>
<dbReference type="InterPro" id="IPR005084">
    <property type="entry name" value="CBM6"/>
</dbReference>
<dbReference type="InterPro" id="IPR036278">
    <property type="entry name" value="Sialidase_sf"/>
</dbReference>
<dbReference type="PANTHER" id="PTHR38792:SF3">
    <property type="entry name" value="BNR_ASP-BOX REPEAT DOMAIN PROTEIN (AFU_ORTHOLOGUE AFUA_7G06430)-RELATED"/>
    <property type="match status" value="1"/>
</dbReference>
<evidence type="ECO:0000259" key="1">
    <source>
        <dbReference type="PROSITE" id="PS51175"/>
    </source>
</evidence>
<reference evidence="3" key="1">
    <citation type="journal article" date="2019" name="Int. J. Syst. Evol. Microbiol.">
        <title>The Global Catalogue of Microorganisms (GCM) 10K type strain sequencing project: providing services to taxonomists for standard genome sequencing and annotation.</title>
        <authorList>
            <consortium name="The Broad Institute Genomics Platform"/>
            <consortium name="The Broad Institute Genome Sequencing Center for Infectious Disease"/>
            <person name="Wu L."/>
            <person name="Ma J."/>
        </authorList>
    </citation>
    <scope>NUCLEOTIDE SEQUENCE [LARGE SCALE GENOMIC DNA]</scope>
    <source>
        <strain evidence="3">JCM 9371</strain>
    </source>
</reference>
<evidence type="ECO:0000313" key="3">
    <source>
        <dbReference type="Proteomes" id="UP001597063"/>
    </source>
</evidence>
<dbReference type="RefSeq" id="WP_131755881.1">
    <property type="nucleotide sequence ID" value="NZ_CAACUY010000009.1"/>
</dbReference>
<dbReference type="Gene3D" id="2.60.120.260">
    <property type="entry name" value="Galactose-binding domain-like"/>
    <property type="match status" value="1"/>
</dbReference>
<dbReference type="PROSITE" id="PS50231">
    <property type="entry name" value="RICIN_B_LECTIN"/>
    <property type="match status" value="1"/>
</dbReference>
<dbReference type="SMART" id="SM00458">
    <property type="entry name" value="RICIN"/>
    <property type="match status" value="1"/>
</dbReference>
<dbReference type="PROSITE" id="PS51175">
    <property type="entry name" value="CBM6"/>
    <property type="match status" value="1"/>
</dbReference>
<dbReference type="Gene3D" id="3.40.50.1110">
    <property type="entry name" value="SGNH hydrolase"/>
    <property type="match status" value="1"/>
</dbReference>
<gene>
    <name evidence="2" type="ORF">ACFQZM_44025</name>
</gene>
<dbReference type="InterPro" id="IPR036514">
    <property type="entry name" value="SGNH_hydro_sf"/>
</dbReference>
<dbReference type="PANTHER" id="PTHR38792">
    <property type="entry name" value="BNR/ASP-BOX REPEAT DOMAIN PROTEIN (AFU_ORTHOLOGUE AFUA_7G06430)-RELATED"/>
    <property type="match status" value="1"/>
</dbReference>
<dbReference type="Pfam" id="PF13472">
    <property type="entry name" value="Lipase_GDSL_2"/>
    <property type="match status" value="1"/>
</dbReference>
<sequence length="935" mass="96488">MRQRRGAAVREGRRRSGEIGGRGVRIVTSGKGAVRAVLAVFALLAGALAVGSVQAPPVSAAPARAAAAAPLKVMPLGDSITAGYDATTQGADGGYRTDLWQLFQADGRPVDLVGGESSGPSRLGDRDHEGHGGWRVDQIADGAASTCGKAMTGAYVTSRITATRPDAVLLHIGTNDINAGCGLGTGAATLADRLSKLVDHIVQAAPAADVYVAKIVPITDAALNASVNAYNARIPGIVQAKAAAGKKVHLVDMNTAVPASDIPDKLHPTTGGYSKMAARWYAALTSSPLGRWEAEAATSTLSGGPTVIDTLNASGQKKVGHLDDPGDYVQLRIDAATAGPYRLYVRGANGTGAPCTHQLTVNGGGAQALTYAGYGWDQWVVVPADVWLKAGANAVRLATGTCYAEVDSVDVTPGLAMYPRAIRLAHSGDADGHVIASVNTSSTGGLTDMARFYESSDGGTTFQPVGEVRDPQAADGRGACCGSLFELPAARGENPAGTLLWATTVGMPNAPARQPAVRVWRSLDRGRTWSYLSSCATAPGTLRPTEGLWEPELSIDAQGDLTCYFSDETRYPQAAEKSTQVISAVTSSDGGTTWSAPRAVVDLGAGHRPGMASVRRRADGRYLMAYELCGSAEARACEVHVRTSSDGRDWGAVTETGTVPKDLDGNSFFHAPTLAWAPGPGADGRVLLVGGLVKDPSGKVLLGSSGKTVYANPAGGTGTWLPLDAPVQTPFSTTTPGGEEVVCTNYSSSLLPSADGTRLLEIATKRIGDPETGRCTAVFGTASARGTGDATGVDTANTYRLRDLHSAKCVDAGAGSDPLAAAMQQWLCNDLPRQDWKFQAASGGRFTVVNQRSGKCLDLVGGSAEPGTAVQQIACSGAASQTWRVAGTGRGHYTVASGLSGLCLAPAGDSGDDGVKIQQAACDGRASQVWRFEER</sequence>
<dbReference type="Proteomes" id="UP001597063">
    <property type="component" value="Unassembled WGS sequence"/>
</dbReference>
<name>A0ABW2Y192_9ACTN</name>
<dbReference type="Pfam" id="PF16990">
    <property type="entry name" value="CBM_35"/>
    <property type="match status" value="1"/>
</dbReference>
<dbReference type="InterPro" id="IPR008979">
    <property type="entry name" value="Galactose-bd-like_sf"/>
</dbReference>
<dbReference type="Gene3D" id="2.80.10.50">
    <property type="match status" value="1"/>
</dbReference>
<dbReference type="SUPFAM" id="SSF49785">
    <property type="entry name" value="Galactose-binding domain-like"/>
    <property type="match status" value="1"/>
</dbReference>
<organism evidence="2 3">
    <name type="scientific">Actinomadura fibrosa</name>
    <dbReference type="NCBI Taxonomy" id="111802"/>
    <lineage>
        <taxon>Bacteria</taxon>
        <taxon>Bacillati</taxon>
        <taxon>Actinomycetota</taxon>
        <taxon>Actinomycetes</taxon>
        <taxon>Streptosporangiales</taxon>
        <taxon>Thermomonosporaceae</taxon>
        <taxon>Actinomadura</taxon>
    </lineage>
</organism>
<keyword evidence="3" id="KW-1185">Reference proteome</keyword>
<dbReference type="Pfam" id="PF00652">
    <property type="entry name" value="Ricin_B_lectin"/>
    <property type="match status" value="1"/>
</dbReference>
<dbReference type="CDD" id="cd00161">
    <property type="entry name" value="beta-trefoil_Ricin-like"/>
    <property type="match status" value="1"/>
</dbReference>
<accession>A0ABW2Y192</accession>
<comment type="caution">
    <text evidence="2">The sequence shown here is derived from an EMBL/GenBank/DDBJ whole genome shotgun (WGS) entry which is preliminary data.</text>
</comment>
<dbReference type="CDD" id="cd15482">
    <property type="entry name" value="Sialidase_non-viral"/>
    <property type="match status" value="1"/>
</dbReference>
<evidence type="ECO:0000313" key="2">
    <source>
        <dbReference type="EMBL" id="MFD0691523.1"/>
    </source>
</evidence>